<dbReference type="FunFam" id="3.40.50.300:FF:001238">
    <property type="entry name" value="DNA mismatch repair protein"/>
    <property type="match status" value="1"/>
</dbReference>
<keyword evidence="4" id="KW-0067">ATP-binding</keyword>
<dbReference type="GO" id="GO:0032139">
    <property type="term" value="F:dinucleotide insertion or deletion binding"/>
    <property type="evidence" value="ECO:0007669"/>
    <property type="project" value="EnsemblFungi"/>
</dbReference>
<dbReference type="Pfam" id="PF05188">
    <property type="entry name" value="MutS_II"/>
    <property type="match status" value="1"/>
</dbReference>
<dbReference type="SUPFAM" id="SSF52540">
    <property type="entry name" value="P-loop containing nucleoside triphosphate hydrolases"/>
    <property type="match status" value="1"/>
</dbReference>
<gene>
    <name evidence="9" type="primary">TDEL0B05090</name>
    <name evidence="9" type="ORF">TDEL_0B05090</name>
</gene>
<evidence type="ECO:0000256" key="5">
    <source>
        <dbReference type="ARBA" id="ARBA00023125"/>
    </source>
</evidence>
<dbReference type="Gene3D" id="3.30.420.110">
    <property type="entry name" value="MutS, connector domain"/>
    <property type="match status" value="1"/>
</dbReference>
<dbReference type="GO" id="GO:0006298">
    <property type="term" value="P:mismatch repair"/>
    <property type="evidence" value="ECO:0007669"/>
    <property type="project" value="EnsemblFungi"/>
</dbReference>
<dbReference type="GO" id="GO:0032137">
    <property type="term" value="F:guanine/thymine mispair binding"/>
    <property type="evidence" value="ECO:0007669"/>
    <property type="project" value="EnsemblFungi"/>
</dbReference>
<dbReference type="InterPro" id="IPR000432">
    <property type="entry name" value="DNA_mismatch_repair_MutS_C"/>
</dbReference>
<dbReference type="PROSITE" id="PS00486">
    <property type="entry name" value="DNA_MISMATCH_REPAIR_2"/>
    <property type="match status" value="1"/>
</dbReference>
<keyword evidence="10" id="KW-1185">Reference proteome</keyword>
<dbReference type="Gene3D" id="3.40.1170.10">
    <property type="entry name" value="DNA repair protein MutS, domain I"/>
    <property type="match status" value="1"/>
</dbReference>
<evidence type="ECO:0000256" key="2">
    <source>
        <dbReference type="ARBA" id="ARBA00022741"/>
    </source>
</evidence>
<dbReference type="InterPro" id="IPR036187">
    <property type="entry name" value="DNA_mismatch_repair_MutS_sf"/>
</dbReference>
<accession>G8ZPU4</accession>
<comment type="similarity">
    <text evidence="1">Belongs to the DNA mismatch repair MutS family.</text>
</comment>
<evidence type="ECO:0000313" key="10">
    <source>
        <dbReference type="Proteomes" id="UP000005627"/>
    </source>
</evidence>
<evidence type="ECO:0000256" key="6">
    <source>
        <dbReference type="ARBA" id="ARBA00023204"/>
    </source>
</evidence>
<keyword evidence="6" id="KW-0234">DNA repair</keyword>
<dbReference type="InterPro" id="IPR007695">
    <property type="entry name" value="DNA_mismatch_repair_MutS-lik_N"/>
</dbReference>
<dbReference type="SMART" id="SM00533">
    <property type="entry name" value="MUTSd"/>
    <property type="match status" value="1"/>
</dbReference>
<dbReference type="InterPro" id="IPR007860">
    <property type="entry name" value="DNA_mmatch_repair_MutS_con_dom"/>
</dbReference>
<feature type="compositionally biased region" description="Polar residues" evidence="7">
    <location>
        <begin position="72"/>
        <end position="81"/>
    </location>
</feature>
<dbReference type="Gene3D" id="3.40.50.300">
    <property type="entry name" value="P-loop containing nucleotide triphosphate hydrolases"/>
    <property type="match status" value="1"/>
</dbReference>
<dbReference type="Proteomes" id="UP000005627">
    <property type="component" value="Chromosome 2"/>
</dbReference>
<dbReference type="GO" id="GO:0005739">
    <property type="term" value="C:mitochondrion"/>
    <property type="evidence" value="ECO:0007669"/>
    <property type="project" value="EnsemblFungi"/>
</dbReference>
<feature type="domain" description="DNA mismatch repair proteins mutS family" evidence="8">
    <location>
        <begin position="842"/>
        <end position="858"/>
    </location>
</feature>
<organism evidence="9 10">
    <name type="scientific">Torulaspora delbrueckii</name>
    <name type="common">Yeast</name>
    <name type="synonym">Candida colliculosa</name>
    <dbReference type="NCBI Taxonomy" id="4950"/>
    <lineage>
        <taxon>Eukaryota</taxon>
        <taxon>Fungi</taxon>
        <taxon>Dikarya</taxon>
        <taxon>Ascomycota</taxon>
        <taxon>Saccharomycotina</taxon>
        <taxon>Saccharomycetes</taxon>
        <taxon>Saccharomycetales</taxon>
        <taxon>Saccharomycetaceae</taxon>
        <taxon>Torulaspora</taxon>
    </lineage>
</organism>
<dbReference type="eggNOG" id="ENOG502QUUG">
    <property type="taxonomic scope" value="Eukaryota"/>
</dbReference>
<dbReference type="KEGG" id="tdl:TDEL_0B05090"/>
<protein>
    <recommendedName>
        <fullName evidence="8">DNA mismatch repair proteins mutS family domain-containing protein</fullName>
    </recommendedName>
</protein>
<dbReference type="InParanoid" id="G8ZPU4"/>
<keyword evidence="3" id="KW-0227">DNA damage</keyword>
<keyword evidence="2" id="KW-0547">Nucleotide-binding</keyword>
<dbReference type="FunFam" id="3.30.420.110:FF:000020">
    <property type="entry name" value="Msh1p"/>
    <property type="match status" value="1"/>
</dbReference>
<dbReference type="GO" id="GO:0005634">
    <property type="term" value="C:nucleus"/>
    <property type="evidence" value="ECO:0007669"/>
    <property type="project" value="TreeGrafter"/>
</dbReference>
<evidence type="ECO:0000256" key="7">
    <source>
        <dbReference type="SAM" id="MobiDB-lite"/>
    </source>
</evidence>
<dbReference type="InterPro" id="IPR016151">
    <property type="entry name" value="DNA_mismatch_repair_MutS_N"/>
</dbReference>
<feature type="region of interest" description="Disordered" evidence="7">
    <location>
        <begin position="59"/>
        <end position="81"/>
    </location>
</feature>
<evidence type="ECO:0000259" key="8">
    <source>
        <dbReference type="PROSITE" id="PS00486"/>
    </source>
</evidence>
<dbReference type="GO" id="GO:0140664">
    <property type="term" value="F:ATP-dependent DNA damage sensor activity"/>
    <property type="evidence" value="ECO:0007669"/>
    <property type="project" value="InterPro"/>
</dbReference>
<dbReference type="SUPFAM" id="SSF55271">
    <property type="entry name" value="DNA repair protein MutS, domain I"/>
    <property type="match status" value="1"/>
</dbReference>
<reference evidence="9 10" key="1">
    <citation type="journal article" date="2011" name="Proc. Natl. Acad. Sci. U.S.A.">
        <title>Evolutionary erosion of yeast sex chromosomes by mating-type switching accidents.</title>
        <authorList>
            <person name="Gordon J.L."/>
            <person name="Armisen D."/>
            <person name="Proux-Wera E."/>
            <person name="Oheigeartaigh S.S."/>
            <person name="Byrne K.P."/>
            <person name="Wolfe K.H."/>
        </authorList>
    </citation>
    <scope>NUCLEOTIDE SEQUENCE [LARGE SCALE GENOMIC DNA]</scope>
    <source>
        <strain evidence="10">ATCC 10662 / CBS 1146 / NBRC 0425 / NCYC 2629 / NRRL Y-866</strain>
    </source>
</reference>
<evidence type="ECO:0000313" key="9">
    <source>
        <dbReference type="EMBL" id="CCE90638.1"/>
    </source>
</evidence>
<dbReference type="PIRSF" id="PIRSF037677">
    <property type="entry name" value="DNA_mis_repair_Msh6"/>
    <property type="match status" value="1"/>
</dbReference>
<evidence type="ECO:0000256" key="4">
    <source>
        <dbReference type="ARBA" id="ARBA00022840"/>
    </source>
</evidence>
<dbReference type="GO" id="GO:0043504">
    <property type="term" value="P:mitochondrial DNA repair"/>
    <property type="evidence" value="ECO:0007669"/>
    <property type="project" value="EnsemblFungi"/>
</dbReference>
<sequence length="956" mass="107799">MIRSINSSLSRSFFRYNHGLVAPSPGLEVSKLTIVMDSKKAKANKEAFIETSLPPLLTTRAKRSSKKGTEPASGQNETNLPPSLQYVRDLMDHYKGHVVLTQMGSFYELYFEQASVYGPQLNLSLTNRNYFCGKVPFAGFPVHQLSRHLKILVNNYGYSVTIAEQFKRDTVANNDVNKFYRRVTRIVTPGTFIDEAFENLQENTYLLSIEFSDNCFNKIADSNLKVGLCWCDVTTGEIFVQQVLLKDLISSITRIQPKEILLNDELAAYRIESGEWYPELVELKKYFIKYQKLPSRHRTIASFYNLFSAADAGDDRKQLEIQLREFSQKELAALRNTLMYVSEHMPSFSMNFQLPQRQLTGSIMQIDSRTVAALELHKTVRDNRQKGTLLSTIRRTVTPAGTRLLTQWLSGPSLDLKEIKARQDIVAFFKTKFGITKSIISMLRNVQDLPRILQKFSFGRGDALELIQLAQSLQIAIDLRTFLEEESLSYKKKIRDLVSSLTRGLKFDRTLIKEVIDNLNEAKLVESLKESERENDEETGEETNGSGSQDALSNDTPIVNSACTPRLQQLHIDYQKLKEARGDLELEFFEFFVDGQGAKSVTLKQKQSGEYALHVLGSAGNLKKINEFIKSGQSFHGSSFHIIQQSSQTRWLSHEAWSDLGYRIELAALKIKDEENRIINDFKNEFLKRSNEVRVISDLLGYLDVLSSFAVLAKEKNLVCPRVDQSDKLEIIDGRHIMVEDGLAAKCLENFIENDCLLNGGKLWIITGPNMGGKSTFLRQNAIIVLLAQMGSFVPCSKAHIGLVDKVFSRVGSADDLYNEMSTFMVEMIETSFILHGATRRSLAILDEIGRGTSGREGVSIAYATLQHLAQENGCRSLFATHFGAELSKIISSDENSLLKEKASFMKSSIVELSEDDFFYDYKLRPGICNKSDAIKVAKTAGFPEKALNTAQALLS</sequence>
<dbReference type="InterPro" id="IPR036678">
    <property type="entry name" value="MutS_con_dom_sf"/>
</dbReference>
<dbReference type="HOGENOM" id="CLU_002472_4_0_1"/>
<dbReference type="Gene3D" id="1.10.1420.10">
    <property type="match status" value="1"/>
</dbReference>
<name>G8ZPU4_TORDE</name>
<dbReference type="InterPro" id="IPR045076">
    <property type="entry name" value="MutS"/>
</dbReference>
<dbReference type="EMBL" id="HE616743">
    <property type="protein sequence ID" value="CCE90638.1"/>
    <property type="molecule type" value="Genomic_DNA"/>
</dbReference>
<dbReference type="OrthoDB" id="2534523at2759"/>
<dbReference type="AlphaFoldDB" id="G8ZPU4"/>
<dbReference type="Pfam" id="PF01624">
    <property type="entry name" value="MutS_I"/>
    <property type="match status" value="1"/>
</dbReference>
<dbReference type="PANTHER" id="PTHR11361:SF34">
    <property type="entry name" value="DNA MISMATCH REPAIR PROTEIN MSH1, MITOCHONDRIAL"/>
    <property type="match status" value="1"/>
</dbReference>
<dbReference type="GeneID" id="11504796"/>
<dbReference type="STRING" id="1076872.G8ZPU4"/>
<dbReference type="FunCoup" id="G8ZPU4">
    <property type="interactions" value="42"/>
</dbReference>
<dbReference type="InterPro" id="IPR017261">
    <property type="entry name" value="DNA_mismatch_repair_MutS/MSH"/>
</dbReference>
<dbReference type="GO" id="GO:0005524">
    <property type="term" value="F:ATP binding"/>
    <property type="evidence" value="ECO:0007669"/>
    <property type="project" value="UniProtKB-KW"/>
</dbReference>
<dbReference type="SMART" id="SM00534">
    <property type="entry name" value="MUTSac"/>
    <property type="match status" value="1"/>
</dbReference>
<dbReference type="SUPFAM" id="SSF48334">
    <property type="entry name" value="DNA repair protein MutS, domain III"/>
    <property type="match status" value="1"/>
</dbReference>
<dbReference type="GO" id="GO:0007005">
    <property type="term" value="P:mitochondrion organization"/>
    <property type="evidence" value="ECO:0007669"/>
    <property type="project" value="EnsemblFungi"/>
</dbReference>
<dbReference type="SUPFAM" id="SSF53150">
    <property type="entry name" value="DNA repair protein MutS, domain II"/>
    <property type="match status" value="1"/>
</dbReference>
<dbReference type="RefSeq" id="XP_003679849.1">
    <property type="nucleotide sequence ID" value="XM_003679801.1"/>
</dbReference>
<dbReference type="InterPro" id="IPR027417">
    <property type="entry name" value="P-loop_NTPase"/>
</dbReference>
<dbReference type="InterPro" id="IPR007696">
    <property type="entry name" value="DNA_mismatch_repair_MutS_core"/>
</dbReference>
<dbReference type="Pfam" id="PF05192">
    <property type="entry name" value="MutS_III"/>
    <property type="match status" value="1"/>
</dbReference>
<feature type="region of interest" description="Disordered" evidence="7">
    <location>
        <begin position="527"/>
        <end position="555"/>
    </location>
</feature>
<proteinExistence type="inferred from homology"/>
<evidence type="ECO:0000256" key="3">
    <source>
        <dbReference type="ARBA" id="ARBA00022763"/>
    </source>
</evidence>
<keyword evidence="5" id="KW-0238">DNA-binding</keyword>
<evidence type="ECO:0000256" key="1">
    <source>
        <dbReference type="ARBA" id="ARBA00006271"/>
    </source>
</evidence>
<dbReference type="PANTHER" id="PTHR11361">
    <property type="entry name" value="DNA MISMATCH REPAIR PROTEIN MUTS FAMILY MEMBER"/>
    <property type="match status" value="1"/>
</dbReference>
<dbReference type="Pfam" id="PF00488">
    <property type="entry name" value="MutS_V"/>
    <property type="match status" value="1"/>
</dbReference>